<sequence>MNNHADEKWRVDYAGQQYVLDENAREGMVFPAQCSNDFINAVGPDLSIPGEDSHAQMMESYDGQPLGNHPTLFGQQQLKNDLGPVYAIPAYPWYYNYNQGSGNHYQAVMPKCNCWRHRYPMYPSFGYGRYR</sequence>
<evidence type="ECO:0000313" key="1">
    <source>
        <dbReference type="EMBL" id="RKD24547.1"/>
    </source>
</evidence>
<proteinExistence type="predicted"/>
<protein>
    <submittedName>
        <fullName evidence="1">Uncharacterized protein</fullName>
    </submittedName>
</protein>
<dbReference type="Proteomes" id="UP000284219">
    <property type="component" value="Unassembled WGS sequence"/>
</dbReference>
<gene>
    <name evidence="1" type="ORF">BEP19_09200</name>
</gene>
<reference evidence="1 2" key="1">
    <citation type="submission" date="2016-08" db="EMBL/GenBank/DDBJ databases">
        <title>Novel Firmicute Genomes.</title>
        <authorList>
            <person name="Poppleton D.I."/>
            <person name="Gribaldo S."/>
        </authorList>
    </citation>
    <scope>NUCLEOTIDE SEQUENCE [LARGE SCALE GENOMIC DNA]</scope>
    <source>
        <strain evidence="1 2">RAOx-1</strain>
    </source>
</reference>
<dbReference type="OrthoDB" id="9847506at2"/>
<name>A0A419SKL1_9BACL</name>
<dbReference type="AlphaFoldDB" id="A0A419SKL1"/>
<accession>A0A419SKL1</accession>
<dbReference type="RefSeq" id="WP_120189844.1">
    <property type="nucleotide sequence ID" value="NZ_MCHY01000008.1"/>
</dbReference>
<comment type="caution">
    <text evidence="1">The sequence shown here is derived from an EMBL/GenBank/DDBJ whole genome shotgun (WGS) entry which is preliminary data.</text>
</comment>
<keyword evidence="2" id="KW-1185">Reference proteome</keyword>
<dbReference type="EMBL" id="MCHY01000008">
    <property type="protein sequence ID" value="RKD24547.1"/>
    <property type="molecule type" value="Genomic_DNA"/>
</dbReference>
<evidence type="ECO:0000313" key="2">
    <source>
        <dbReference type="Proteomes" id="UP000284219"/>
    </source>
</evidence>
<organism evidence="1 2">
    <name type="scientific">Ammoniphilus oxalaticus</name>
    <dbReference type="NCBI Taxonomy" id="66863"/>
    <lineage>
        <taxon>Bacteria</taxon>
        <taxon>Bacillati</taxon>
        <taxon>Bacillota</taxon>
        <taxon>Bacilli</taxon>
        <taxon>Bacillales</taxon>
        <taxon>Paenibacillaceae</taxon>
        <taxon>Aneurinibacillus group</taxon>
        <taxon>Ammoniphilus</taxon>
    </lineage>
</organism>